<feature type="domain" description="Beta-lactamase class A catalytic" evidence="1">
    <location>
        <begin position="62"/>
        <end position="166"/>
    </location>
</feature>
<dbReference type="Proteomes" id="UP000261174">
    <property type="component" value="Unassembled WGS sequence"/>
</dbReference>
<evidence type="ECO:0000259" key="1">
    <source>
        <dbReference type="Pfam" id="PF13354"/>
    </source>
</evidence>
<dbReference type="SUPFAM" id="SSF56601">
    <property type="entry name" value="beta-lactamase/transpeptidase-like"/>
    <property type="match status" value="1"/>
</dbReference>
<evidence type="ECO:0000313" key="2">
    <source>
        <dbReference type="EMBL" id="RFM35907.1"/>
    </source>
</evidence>
<comment type="caution">
    <text evidence="2">The sequence shown here is derived from an EMBL/GenBank/DDBJ whole genome shotgun (WGS) entry which is preliminary data.</text>
</comment>
<dbReference type="InterPro" id="IPR012338">
    <property type="entry name" value="Beta-lactam/transpept-like"/>
</dbReference>
<accession>A0A3E1P6Y0</accession>
<dbReference type="OrthoDB" id="1884322at2"/>
<reference evidence="2 3" key="1">
    <citation type="submission" date="2018-08" db="EMBL/GenBank/DDBJ databases">
        <title>Chitinophaga sp. K20C18050901, a novel bacterium isolated from forest soil.</title>
        <authorList>
            <person name="Wang C."/>
        </authorList>
    </citation>
    <scope>NUCLEOTIDE SEQUENCE [LARGE SCALE GENOMIC DNA]</scope>
    <source>
        <strain evidence="2 3">K20C18050901</strain>
    </source>
</reference>
<protein>
    <recommendedName>
        <fullName evidence="1">Beta-lactamase class A catalytic domain-containing protein</fullName>
    </recommendedName>
</protein>
<proteinExistence type="predicted"/>
<dbReference type="GO" id="GO:0008800">
    <property type="term" value="F:beta-lactamase activity"/>
    <property type="evidence" value="ECO:0007669"/>
    <property type="project" value="InterPro"/>
</dbReference>
<dbReference type="GO" id="GO:0030655">
    <property type="term" value="P:beta-lactam antibiotic catabolic process"/>
    <property type="evidence" value="ECO:0007669"/>
    <property type="project" value="InterPro"/>
</dbReference>
<evidence type="ECO:0000313" key="3">
    <source>
        <dbReference type="Proteomes" id="UP000261174"/>
    </source>
</evidence>
<organism evidence="2 3">
    <name type="scientific">Chitinophaga silvisoli</name>
    <dbReference type="NCBI Taxonomy" id="2291814"/>
    <lineage>
        <taxon>Bacteria</taxon>
        <taxon>Pseudomonadati</taxon>
        <taxon>Bacteroidota</taxon>
        <taxon>Chitinophagia</taxon>
        <taxon>Chitinophagales</taxon>
        <taxon>Chitinophagaceae</taxon>
        <taxon>Chitinophaga</taxon>
    </lineage>
</organism>
<sequence>MLGSITLSAQPRTDTLLQRLFSQGSPALQHILQYPDSFRYQLIYTQIDRDAKNRPHFKHYYLHVDPDQYFNPASTVKMPIAFLALEKLNELHKQGLDKYTPMRIDSVEHDIAYYLKQIFLVSDNDAYNRLYEFLGQQTIHEKLWEKGYPRIRIVRRFMPLDEEGNRNTPAVSFGKIYTQPPARSALNFDFSKNIEIGRGHWDQHDSLIMTPMDFTKHNNVPLEDLQQLLQSVIFPASVPRKQRFHLTTNDYRFLYTYMSAYPSEVANPHYDTATYFDSYVKFFLFKDKKQRPPSYIRIFNKPGWSYGFLTDVAYIIDTKNKVEFMLSATLYVNRDGILNDDKYEYEEVGYPFFRETGEIIYQYELQRKRKYQPDLSPFKMTYEKGR</sequence>
<dbReference type="RefSeq" id="WP_116853386.1">
    <property type="nucleotide sequence ID" value="NZ_QTJV01000002.1"/>
</dbReference>
<dbReference type="EMBL" id="QTJV01000002">
    <property type="protein sequence ID" value="RFM35907.1"/>
    <property type="molecule type" value="Genomic_DNA"/>
</dbReference>
<gene>
    <name evidence="2" type="ORF">DXN04_08085</name>
</gene>
<dbReference type="InterPro" id="IPR045155">
    <property type="entry name" value="Beta-lactam_cat"/>
</dbReference>
<name>A0A3E1P6Y0_9BACT</name>
<keyword evidence="3" id="KW-1185">Reference proteome</keyword>
<dbReference type="AlphaFoldDB" id="A0A3E1P6Y0"/>
<dbReference type="Gene3D" id="3.40.710.10">
    <property type="entry name" value="DD-peptidase/beta-lactamase superfamily"/>
    <property type="match status" value="1"/>
</dbReference>
<dbReference type="Pfam" id="PF13354">
    <property type="entry name" value="Beta-lactamase2"/>
    <property type="match status" value="1"/>
</dbReference>